<dbReference type="HOGENOM" id="CLU_013784_1_0_1"/>
<proteinExistence type="inferred from homology"/>
<dbReference type="eggNOG" id="KOG0228">
    <property type="taxonomic scope" value="Eukaryota"/>
</dbReference>
<evidence type="ECO:0000256" key="3">
    <source>
        <dbReference type="ARBA" id="ARBA00023295"/>
    </source>
</evidence>
<dbReference type="InParanoid" id="G9MVD0"/>
<dbReference type="InterPro" id="IPR001362">
    <property type="entry name" value="Glyco_hydro_32"/>
</dbReference>
<dbReference type="CDD" id="cd18621">
    <property type="entry name" value="GH32_XdINV-like"/>
    <property type="match status" value="1"/>
</dbReference>
<comment type="similarity">
    <text evidence="1 4">Belongs to the glycosyl hydrolase 32 family.</text>
</comment>
<dbReference type="InterPro" id="IPR013320">
    <property type="entry name" value="ConA-like_dom_sf"/>
</dbReference>
<feature type="domain" description="Glycosyl hydrolase family 32 C-terminal" evidence="6">
    <location>
        <begin position="439"/>
        <end position="594"/>
    </location>
</feature>
<dbReference type="GeneID" id="25786858"/>
<dbReference type="Pfam" id="PF00251">
    <property type="entry name" value="Glyco_hydro_32N"/>
    <property type="match status" value="1"/>
</dbReference>
<dbReference type="SUPFAM" id="SSF49899">
    <property type="entry name" value="Concanavalin A-like lectins/glucanases"/>
    <property type="match status" value="1"/>
</dbReference>
<keyword evidence="2 4" id="KW-0378">Hydrolase</keyword>
<dbReference type="Pfam" id="PF08244">
    <property type="entry name" value="Glyco_hydro_32C"/>
    <property type="match status" value="1"/>
</dbReference>
<dbReference type="PANTHER" id="PTHR42800:SF3">
    <property type="entry name" value="GLYCOSYL HYDROLASE FAMILY 32 N-TERMINAL DOMAIN-CONTAINING PROTEIN"/>
    <property type="match status" value="1"/>
</dbReference>
<dbReference type="GO" id="GO:0005737">
    <property type="term" value="C:cytoplasm"/>
    <property type="evidence" value="ECO:0007669"/>
    <property type="project" value="TreeGrafter"/>
</dbReference>
<dbReference type="VEuPathDB" id="FungiDB:TRIVIDRAFT_111987"/>
<dbReference type="EMBL" id="ABDF02000069">
    <property type="protein sequence ID" value="EHK21605.1"/>
    <property type="molecule type" value="Genomic_DNA"/>
</dbReference>
<dbReference type="GO" id="GO:0005987">
    <property type="term" value="P:sucrose catabolic process"/>
    <property type="evidence" value="ECO:0007669"/>
    <property type="project" value="TreeGrafter"/>
</dbReference>
<evidence type="ECO:0000256" key="1">
    <source>
        <dbReference type="ARBA" id="ARBA00009902"/>
    </source>
</evidence>
<dbReference type="Proteomes" id="UP000007115">
    <property type="component" value="Unassembled WGS sequence"/>
</dbReference>
<dbReference type="GO" id="GO:0004575">
    <property type="term" value="F:sucrose alpha-glucosidase activity"/>
    <property type="evidence" value="ECO:0007669"/>
    <property type="project" value="TreeGrafter"/>
</dbReference>
<dbReference type="InterPro" id="IPR023296">
    <property type="entry name" value="Glyco_hydro_beta-prop_sf"/>
</dbReference>
<dbReference type="Gene3D" id="2.60.120.560">
    <property type="entry name" value="Exo-inulinase, domain 1"/>
    <property type="match status" value="1"/>
</dbReference>
<evidence type="ECO:0000259" key="6">
    <source>
        <dbReference type="Pfam" id="PF08244"/>
    </source>
</evidence>
<evidence type="ECO:0000259" key="5">
    <source>
        <dbReference type="Pfam" id="PF00251"/>
    </source>
</evidence>
<dbReference type="InterPro" id="IPR013148">
    <property type="entry name" value="Glyco_hydro_32_N"/>
</dbReference>
<dbReference type="PANTHER" id="PTHR42800">
    <property type="entry name" value="EXOINULINASE INUD (AFU_ORTHOLOGUE AFUA_5G00480)"/>
    <property type="match status" value="1"/>
</dbReference>
<dbReference type="OrthoDB" id="202537at2759"/>
<dbReference type="RefSeq" id="XP_013955798.1">
    <property type="nucleotide sequence ID" value="XM_014100323.1"/>
</dbReference>
<sequence>MAITADPPRDVPFTRLENACKIEDFSRWRPTYHLMPRQNWANDPCGPCYIDSDGGYYHIAFQWNPYSWDWGNMSWGHALSRDLVHWQVSSQPSIQPSVEDDPCGVFTGCTLSVNPLGVSDKTLTSFYTSAQHTPIHWTLPYRKGSELIRMATSEDYGRTWKRSPISSLVSGPPNEVEVTGWRDPFVGQWESVDKCLGRRTGDYVYGVIAGGIRQYSPTIFLYSIDARDLTQWNYLCMPFAPGTNFAPSSRLPDFGSNWEVTNFMTLRDNLGNDHDVLVMSVEGGLTKPERFTEAACVFEDQPKKVRRSERFQNWLCARVKRKTSEAFSSDQPSVVLDFRFGGCLDFGCFYAANSFYDPVTDNRIIYGWITEDDLPVNLTERQKWSGLLSLPRVLGMRCIDRVVSASRSDLLTLDWIHCSQSQDGTFIVTTLTSSPDSRLTALRRNEKRLSNLPANLDRHLDDGNPTINPYFLPFQTKNLEVMASLTVTGDVEQIGLELYLCPRRLSKVSIFFDPRKEVVVVERYKVHTGYLEGCVDINTDPVVAPHTLFSTQDPSNQLIKSEALNIHIFFDVSVLEVFINERVAITSRIYPESGRCFGVLPFVRYAQRPLGNERAAIMECTCWEVQPSVTWIK</sequence>
<comment type="caution">
    <text evidence="7">The sequence shown here is derived from an EMBL/GenBank/DDBJ whole genome shotgun (WGS) entry which is preliminary data.</text>
</comment>
<reference evidence="7 8" key="1">
    <citation type="journal article" date="2011" name="Genome Biol.">
        <title>Comparative genome sequence analysis underscores mycoparasitism as the ancestral life style of Trichoderma.</title>
        <authorList>
            <person name="Kubicek C.P."/>
            <person name="Herrera-Estrella A."/>
            <person name="Seidl-Seiboth V."/>
            <person name="Martinez D.A."/>
            <person name="Druzhinina I.S."/>
            <person name="Thon M."/>
            <person name="Zeilinger S."/>
            <person name="Casas-Flores S."/>
            <person name="Horwitz B.A."/>
            <person name="Mukherjee P.K."/>
            <person name="Mukherjee M."/>
            <person name="Kredics L."/>
            <person name="Alcaraz L.D."/>
            <person name="Aerts A."/>
            <person name="Antal Z."/>
            <person name="Atanasova L."/>
            <person name="Cervantes-Badillo M.G."/>
            <person name="Challacombe J."/>
            <person name="Chertkov O."/>
            <person name="McCluskey K."/>
            <person name="Coulpier F."/>
            <person name="Deshpande N."/>
            <person name="von Doehren H."/>
            <person name="Ebbole D.J."/>
            <person name="Esquivel-Naranjo E.U."/>
            <person name="Fekete E."/>
            <person name="Flipphi M."/>
            <person name="Glaser F."/>
            <person name="Gomez-Rodriguez E.Y."/>
            <person name="Gruber S."/>
            <person name="Han C."/>
            <person name="Henrissat B."/>
            <person name="Hermosa R."/>
            <person name="Hernandez-Onate M."/>
            <person name="Karaffa L."/>
            <person name="Kosti I."/>
            <person name="Le Crom S."/>
            <person name="Lindquist E."/>
            <person name="Lucas S."/>
            <person name="Luebeck M."/>
            <person name="Luebeck P.S."/>
            <person name="Margeot A."/>
            <person name="Metz B."/>
            <person name="Misra M."/>
            <person name="Nevalainen H."/>
            <person name="Omann M."/>
            <person name="Packer N."/>
            <person name="Perrone G."/>
            <person name="Uresti-Rivera E.E."/>
            <person name="Salamov A."/>
            <person name="Schmoll M."/>
            <person name="Seiboth B."/>
            <person name="Shapiro H."/>
            <person name="Sukno S."/>
            <person name="Tamayo-Ramos J.A."/>
            <person name="Tisch D."/>
            <person name="Wiest A."/>
            <person name="Wilkinson H.H."/>
            <person name="Zhang M."/>
            <person name="Coutinho P.M."/>
            <person name="Kenerley C.M."/>
            <person name="Monte E."/>
            <person name="Baker S.E."/>
            <person name="Grigoriev I.V."/>
        </authorList>
    </citation>
    <scope>NUCLEOTIDE SEQUENCE [LARGE SCALE GENOMIC DNA]</scope>
    <source>
        <strain evidence="8">Gv29-8 / FGSC 10586</strain>
    </source>
</reference>
<dbReference type="Gene3D" id="2.115.10.20">
    <property type="entry name" value="Glycosyl hydrolase domain, family 43"/>
    <property type="match status" value="1"/>
</dbReference>
<keyword evidence="8" id="KW-1185">Reference proteome</keyword>
<name>G9MVD0_HYPVG</name>
<evidence type="ECO:0000313" key="7">
    <source>
        <dbReference type="EMBL" id="EHK21605.1"/>
    </source>
</evidence>
<dbReference type="SMART" id="SM00640">
    <property type="entry name" value="Glyco_32"/>
    <property type="match status" value="1"/>
</dbReference>
<dbReference type="OMA" id="SGIFDHG"/>
<protein>
    <submittedName>
        <fullName evidence="7">Glycoside hydrolase family 32 protein</fullName>
    </submittedName>
</protein>
<evidence type="ECO:0000256" key="4">
    <source>
        <dbReference type="RuleBase" id="RU362110"/>
    </source>
</evidence>
<dbReference type="SUPFAM" id="SSF75005">
    <property type="entry name" value="Arabinanase/levansucrase/invertase"/>
    <property type="match status" value="1"/>
</dbReference>
<organism evidence="7 8">
    <name type="scientific">Hypocrea virens (strain Gv29-8 / FGSC 10586)</name>
    <name type="common">Gliocladium virens</name>
    <name type="synonym">Trichoderma virens</name>
    <dbReference type="NCBI Taxonomy" id="413071"/>
    <lineage>
        <taxon>Eukaryota</taxon>
        <taxon>Fungi</taxon>
        <taxon>Dikarya</taxon>
        <taxon>Ascomycota</taxon>
        <taxon>Pezizomycotina</taxon>
        <taxon>Sordariomycetes</taxon>
        <taxon>Hypocreomycetidae</taxon>
        <taxon>Hypocreales</taxon>
        <taxon>Hypocreaceae</taxon>
        <taxon>Trichoderma</taxon>
    </lineage>
</organism>
<dbReference type="AlphaFoldDB" id="G9MVD0"/>
<dbReference type="STRING" id="413071.G9MVD0"/>
<accession>G9MVD0</accession>
<gene>
    <name evidence="7" type="ORF">TRIVIDRAFT_111987</name>
</gene>
<evidence type="ECO:0000256" key="2">
    <source>
        <dbReference type="ARBA" id="ARBA00022801"/>
    </source>
</evidence>
<feature type="domain" description="Glycosyl hydrolase family 32 N-terminal" evidence="5">
    <location>
        <begin position="33"/>
        <end position="396"/>
    </location>
</feature>
<keyword evidence="3 4" id="KW-0326">Glycosidase</keyword>
<evidence type="ECO:0000313" key="8">
    <source>
        <dbReference type="Proteomes" id="UP000007115"/>
    </source>
</evidence>
<dbReference type="InterPro" id="IPR013189">
    <property type="entry name" value="Glyco_hydro_32_C"/>
</dbReference>